<keyword evidence="1" id="KW-0732">Signal</keyword>
<reference evidence="2 3" key="1">
    <citation type="submission" date="2024-09" db="EMBL/GenBank/DDBJ databases">
        <authorList>
            <person name="D'Angelo T."/>
        </authorList>
    </citation>
    <scope>NUCLEOTIDE SEQUENCE [LARGE SCALE GENOMIC DNA]</scope>
    <source>
        <strain evidence="2">SAG AM-320-E07</strain>
    </source>
</reference>
<name>A0ABV6YJE6_UNCEI</name>
<protein>
    <recommendedName>
        <fullName evidence="4">VCBS repeat-containing protein</fullName>
    </recommendedName>
</protein>
<dbReference type="SUPFAM" id="SSF69318">
    <property type="entry name" value="Integrin alpha N-terminal domain"/>
    <property type="match status" value="1"/>
</dbReference>
<evidence type="ECO:0000313" key="3">
    <source>
        <dbReference type="Proteomes" id="UP001593833"/>
    </source>
</evidence>
<accession>A0ABV6YJE6</accession>
<feature type="chain" id="PRO_5046830628" description="VCBS repeat-containing protein" evidence="1">
    <location>
        <begin position="22"/>
        <end position="94"/>
    </location>
</feature>
<dbReference type="EMBL" id="JBHPKH010000011">
    <property type="protein sequence ID" value="MFC1572304.1"/>
    <property type="molecule type" value="Genomic_DNA"/>
</dbReference>
<gene>
    <name evidence="2" type="ORF">ACFL6M_01775</name>
</gene>
<organism evidence="2 3">
    <name type="scientific">Eiseniibacteriota bacterium</name>
    <dbReference type="NCBI Taxonomy" id="2212470"/>
    <lineage>
        <taxon>Bacteria</taxon>
        <taxon>Candidatus Eiseniibacteriota</taxon>
    </lineage>
</organism>
<dbReference type="InterPro" id="IPR028994">
    <property type="entry name" value="Integrin_alpha_N"/>
</dbReference>
<keyword evidence="3" id="KW-1185">Reference proteome</keyword>
<evidence type="ECO:0008006" key="4">
    <source>
        <dbReference type="Google" id="ProtNLM"/>
    </source>
</evidence>
<dbReference type="Proteomes" id="UP001593833">
    <property type="component" value="Unassembled WGS sequence"/>
</dbReference>
<comment type="caution">
    <text evidence="2">The sequence shown here is derived from an EMBL/GenBank/DDBJ whole genome shotgun (WGS) entry which is preliminary data.</text>
</comment>
<proteinExistence type="predicted"/>
<evidence type="ECO:0000313" key="2">
    <source>
        <dbReference type="EMBL" id="MFC1572304.1"/>
    </source>
</evidence>
<sequence length="94" mass="9781">MRTSNVLQVLMLAAVATPLVAGLFSSGGAVSAHLYMAPKGAECCYPYGLGAHIAPAGDFNADGYADVLAGDRSARGARPLVRLLPRHQRSNDRG</sequence>
<feature type="signal peptide" evidence="1">
    <location>
        <begin position="1"/>
        <end position="21"/>
    </location>
</feature>
<evidence type="ECO:0000256" key="1">
    <source>
        <dbReference type="SAM" id="SignalP"/>
    </source>
</evidence>